<feature type="compositionally biased region" description="Basic and acidic residues" evidence="1">
    <location>
        <begin position="1"/>
        <end position="12"/>
    </location>
</feature>
<accession>R8BUE5</accession>
<feature type="region of interest" description="Disordered" evidence="1">
    <location>
        <begin position="149"/>
        <end position="234"/>
    </location>
</feature>
<proteinExistence type="predicted"/>
<feature type="region of interest" description="Disordered" evidence="1">
    <location>
        <begin position="1"/>
        <end position="111"/>
    </location>
</feature>
<feature type="compositionally biased region" description="Acidic residues" evidence="1">
    <location>
        <begin position="41"/>
        <end position="56"/>
    </location>
</feature>
<dbReference type="OrthoDB" id="3439027at2759"/>
<protein>
    <submittedName>
        <fullName evidence="2">Uncharacterized protein</fullName>
    </submittedName>
</protein>
<sequence length="250" mass="27758">MRLHRSIEPEDTKMDEEPDLSFIDDDPLTFFLEPAPLLDGGESEEDTDMMDFDAGIEDVKHPPPIVRSVSPSSLEGLGRPPVRPPTPPRSPPSRNSPEVATPDYEDDGEDYIRFGKPAFSLPFSLREFAVTAKREKERRDKALAADMMLSSSAGSLSVPKPSASRGRPVARPGLGRRTRSWSSRQSPHAWREPSPDVWSIEEEQEEELLSDVGSSVAADEMGSNTKPIDIPAAKPKKRVRFAFPVREEIP</sequence>
<dbReference type="RefSeq" id="XP_007912334.1">
    <property type="nucleotide sequence ID" value="XM_007914143.1"/>
</dbReference>
<dbReference type="Proteomes" id="UP000014074">
    <property type="component" value="Unassembled WGS sequence"/>
</dbReference>
<keyword evidence="3" id="KW-1185">Reference proteome</keyword>
<evidence type="ECO:0000313" key="2">
    <source>
        <dbReference type="EMBL" id="EOO02992.1"/>
    </source>
</evidence>
<feature type="compositionally biased region" description="Acidic residues" evidence="1">
    <location>
        <begin position="13"/>
        <end position="27"/>
    </location>
</feature>
<dbReference type="eggNOG" id="ENOG502RJPA">
    <property type="taxonomic scope" value="Eukaryota"/>
</dbReference>
<dbReference type="AlphaFoldDB" id="R8BUE5"/>
<feature type="compositionally biased region" description="Acidic residues" evidence="1">
    <location>
        <begin position="199"/>
        <end position="209"/>
    </location>
</feature>
<name>R8BUE5_PHAM7</name>
<organism evidence="2 3">
    <name type="scientific">Phaeoacremonium minimum (strain UCR-PA7)</name>
    <name type="common">Esca disease fungus</name>
    <name type="synonym">Togninia minima</name>
    <dbReference type="NCBI Taxonomy" id="1286976"/>
    <lineage>
        <taxon>Eukaryota</taxon>
        <taxon>Fungi</taxon>
        <taxon>Dikarya</taxon>
        <taxon>Ascomycota</taxon>
        <taxon>Pezizomycotina</taxon>
        <taxon>Sordariomycetes</taxon>
        <taxon>Sordariomycetidae</taxon>
        <taxon>Togniniales</taxon>
        <taxon>Togniniaceae</taxon>
        <taxon>Phaeoacremonium</taxon>
    </lineage>
</organism>
<evidence type="ECO:0000256" key="1">
    <source>
        <dbReference type="SAM" id="MobiDB-lite"/>
    </source>
</evidence>
<dbReference type="GeneID" id="19321724"/>
<feature type="compositionally biased region" description="Pro residues" evidence="1">
    <location>
        <begin position="81"/>
        <end position="91"/>
    </location>
</feature>
<gene>
    <name evidence="2" type="ORF">UCRPA7_1563</name>
</gene>
<dbReference type="EMBL" id="KB932883">
    <property type="protein sequence ID" value="EOO02992.1"/>
    <property type="molecule type" value="Genomic_DNA"/>
</dbReference>
<dbReference type="HOGENOM" id="CLU_056754_0_0_1"/>
<evidence type="ECO:0000313" key="3">
    <source>
        <dbReference type="Proteomes" id="UP000014074"/>
    </source>
</evidence>
<dbReference type="KEGG" id="tmn:UCRPA7_1563"/>
<reference evidence="3" key="1">
    <citation type="journal article" date="2013" name="Genome Announc.">
        <title>Draft genome sequence of the ascomycete Phaeoacremonium aleophilum strain UCR-PA7, a causal agent of the esca disease complex in grapevines.</title>
        <authorList>
            <person name="Blanco-Ulate B."/>
            <person name="Rolshausen P."/>
            <person name="Cantu D."/>
        </authorList>
    </citation>
    <scope>NUCLEOTIDE SEQUENCE [LARGE SCALE GENOMIC DNA]</scope>
    <source>
        <strain evidence="3">UCR-PA7</strain>
    </source>
</reference>